<evidence type="ECO:0000256" key="2">
    <source>
        <dbReference type="ARBA" id="ARBA00005262"/>
    </source>
</evidence>
<feature type="transmembrane region" description="Helical" evidence="7">
    <location>
        <begin position="16"/>
        <end position="38"/>
    </location>
</feature>
<feature type="transmembrane region" description="Helical" evidence="7">
    <location>
        <begin position="236"/>
        <end position="257"/>
    </location>
</feature>
<dbReference type="RefSeq" id="WP_074607067.1">
    <property type="nucleotide sequence ID" value="NZ_FNGY01000004.1"/>
</dbReference>
<comment type="subcellular location">
    <subcellularLocation>
        <location evidence="1">Cell membrane</location>
        <topology evidence="1">Multi-pass membrane protein</topology>
    </subcellularLocation>
</comment>
<dbReference type="InterPro" id="IPR003370">
    <property type="entry name" value="Chromate_transpt"/>
</dbReference>
<feature type="transmembrane region" description="Helical" evidence="7">
    <location>
        <begin position="304"/>
        <end position="326"/>
    </location>
</feature>
<reference evidence="9" key="1">
    <citation type="submission" date="2016-10" db="EMBL/GenBank/DDBJ databases">
        <authorList>
            <person name="Varghese N."/>
            <person name="Submissions S."/>
        </authorList>
    </citation>
    <scope>NUCLEOTIDE SEQUENCE [LARGE SCALE GENOMIC DNA]</scope>
    <source>
        <strain evidence="9">DSM 19110</strain>
    </source>
</reference>
<feature type="transmembrane region" description="Helical" evidence="7">
    <location>
        <begin position="124"/>
        <end position="145"/>
    </location>
</feature>
<feature type="transmembrane region" description="Helical" evidence="7">
    <location>
        <begin position="363"/>
        <end position="384"/>
    </location>
</feature>
<proteinExistence type="inferred from homology"/>
<keyword evidence="6 7" id="KW-0472">Membrane</keyword>
<gene>
    <name evidence="8" type="ORF">SAMN05421820_10433</name>
</gene>
<evidence type="ECO:0000313" key="9">
    <source>
        <dbReference type="Proteomes" id="UP000183200"/>
    </source>
</evidence>
<evidence type="ECO:0000256" key="3">
    <source>
        <dbReference type="ARBA" id="ARBA00022475"/>
    </source>
</evidence>
<feature type="transmembrane region" description="Helical" evidence="7">
    <location>
        <begin position="88"/>
        <end position="112"/>
    </location>
</feature>
<dbReference type="NCBIfam" id="TIGR00937">
    <property type="entry name" value="2A51"/>
    <property type="match status" value="1"/>
</dbReference>
<feature type="transmembrane region" description="Helical" evidence="7">
    <location>
        <begin position="278"/>
        <end position="298"/>
    </location>
</feature>
<evidence type="ECO:0000256" key="7">
    <source>
        <dbReference type="SAM" id="Phobius"/>
    </source>
</evidence>
<dbReference type="PANTHER" id="PTHR43663">
    <property type="entry name" value="CHROMATE TRANSPORT PROTEIN-RELATED"/>
    <property type="match status" value="1"/>
</dbReference>
<keyword evidence="3" id="KW-1003">Cell membrane</keyword>
<evidence type="ECO:0000256" key="4">
    <source>
        <dbReference type="ARBA" id="ARBA00022692"/>
    </source>
</evidence>
<accession>A0A1G9U1W5</accession>
<feature type="transmembrane region" description="Helical" evidence="7">
    <location>
        <begin position="157"/>
        <end position="188"/>
    </location>
</feature>
<keyword evidence="5 7" id="KW-1133">Transmembrane helix</keyword>
<organism evidence="8 9">
    <name type="scientific">Pedobacter steynii</name>
    <dbReference type="NCBI Taxonomy" id="430522"/>
    <lineage>
        <taxon>Bacteria</taxon>
        <taxon>Pseudomonadati</taxon>
        <taxon>Bacteroidota</taxon>
        <taxon>Sphingobacteriia</taxon>
        <taxon>Sphingobacteriales</taxon>
        <taxon>Sphingobacteriaceae</taxon>
        <taxon>Pedobacter</taxon>
    </lineage>
</organism>
<comment type="similarity">
    <text evidence="2">Belongs to the chromate ion transporter (CHR) (TC 2.A.51) family.</text>
</comment>
<evidence type="ECO:0000256" key="1">
    <source>
        <dbReference type="ARBA" id="ARBA00004651"/>
    </source>
</evidence>
<dbReference type="AlphaFoldDB" id="A0A1G9U1W5"/>
<dbReference type="GO" id="GO:0015109">
    <property type="term" value="F:chromate transmembrane transporter activity"/>
    <property type="evidence" value="ECO:0007669"/>
    <property type="project" value="InterPro"/>
</dbReference>
<keyword evidence="4 7" id="KW-0812">Transmembrane</keyword>
<dbReference type="PIRSF" id="PIRSF004810">
    <property type="entry name" value="ChrA"/>
    <property type="match status" value="1"/>
</dbReference>
<dbReference type="Proteomes" id="UP000183200">
    <property type="component" value="Unassembled WGS sequence"/>
</dbReference>
<dbReference type="PANTHER" id="PTHR43663:SF1">
    <property type="entry name" value="CHROMATE TRANSPORTER"/>
    <property type="match status" value="1"/>
</dbReference>
<evidence type="ECO:0000313" key="8">
    <source>
        <dbReference type="EMBL" id="SDM53892.1"/>
    </source>
</evidence>
<evidence type="ECO:0000256" key="6">
    <source>
        <dbReference type="ARBA" id="ARBA00023136"/>
    </source>
</evidence>
<keyword evidence="9" id="KW-1185">Reference proteome</keyword>
<dbReference type="STRING" id="430522.BFS30_22045"/>
<dbReference type="GO" id="GO:0005886">
    <property type="term" value="C:plasma membrane"/>
    <property type="evidence" value="ECO:0007669"/>
    <property type="project" value="UniProtKB-SubCell"/>
</dbReference>
<sequence>MIKTDTLIDPVEKRGVLTYLFLTFLKIGCVSFGGHMALIAVVEKEMIEKDGRLSSEELLNAVSIASLLPGPLAVNVVAYIGYHLQRKSGLAVSMLGVLLPACMLMYVLSWCYFNYIHVKGLSGIMVYTVAAVSAIILSTGLNIFLKEVKGNYSKMTLCLLAIVLLFFVKGYFIILLLMLIGGASGIAFKLGKGNSSGADAGFKWKKLSFSARAGLAVLTLLYLSFISGIYKFADQILVKIISVFSGVSLSLFGGGYVMIPIMQSLFVTELKWLSNQEFIDSIAFSQLTPGPILVSAFFTGYKLAGIAGALLATTAIFLPSAILMIITAKLFKENVDSLLMKHALAGIKPVVVGMILISAIKLFLSVASTPLSIALSLAAFVLSFRFKFNPVYLILMALILGILLHFNTNF</sequence>
<dbReference type="InterPro" id="IPR052518">
    <property type="entry name" value="CHR_Transporter"/>
</dbReference>
<dbReference type="InterPro" id="IPR014047">
    <property type="entry name" value="Chr_Tranpt_l_chain"/>
</dbReference>
<protein>
    <submittedName>
        <fullName evidence="8">Chromate transporter</fullName>
    </submittedName>
</protein>
<dbReference type="Pfam" id="PF02417">
    <property type="entry name" value="Chromate_transp"/>
    <property type="match status" value="2"/>
</dbReference>
<feature type="transmembrane region" description="Helical" evidence="7">
    <location>
        <begin position="338"/>
        <end position="357"/>
    </location>
</feature>
<feature type="transmembrane region" description="Helical" evidence="7">
    <location>
        <begin position="58"/>
        <end position="82"/>
    </location>
</feature>
<evidence type="ECO:0000256" key="5">
    <source>
        <dbReference type="ARBA" id="ARBA00022989"/>
    </source>
</evidence>
<dbReference type="EMBL" id="FNGY01000004">
    <property type="protein sequence ID" value="SDM53892.1"/>
    <property type="molecule type" value="Genomic_DNA"/>
</dbReference>
<dbReference type="OrthoDB" id="9788907at2"/>
<feature type="transmembrane region" description="Helical" evidence="7">
    <location>
        <begin position="391"/>
        <end position="408"/>
    </location>
</feature>
<name>A0A1G9U1W5_9SPHI</name>
<feature type="transmembrane region" description="Helical" evidence="7">
    <location>
        <begin position="209"/>
        <end position="230"/>
    </location>
</feature>